<keyword evidence="8" id="KW-1185">Reference proteome</keyword>
<evidence type="ECO:0000259" key="6">
    <source>
        <dbReference type="PROSITE" id="PS51123"/>
    </source>
</evidence>
<dbReference type="InterPro" id="IPR006665">
    <property type="entry name" value="OmpA-like"/>
</dbReference>
<dbReference type="CDD" id="cd07185">
    <property type="entry name" value="OmpA_C-like"/>
    <property type="match status" value="1"/>
</dbReference>
<keyword evidence="5" id="KW-0732">Signal</keyword>
<protein>
    <submittedName>
        <fullName evidence="7">Outer membrane protein/peptidoglycan-associated (Lipo)protein</fullName>
    </submittedName>
</protein>
<dbReference type="InterPro" id="IPR050330">
    <property type="entry name" value="Bact_OuterMem_StrucFunc"/>
</dbReference>
<dbReference type="Proteomes" id="UP000325811">
    <property type="component" value="Chromosome I"/>
</dbReference>
<evidence type="ECO:0000313" key="8">
    <source>
        <dbReference type="Proteomes" id="UP000325811"/>
    </source>
</evidence>
<dbReference type="PANTHER" id="PTHR30329:SF21">
    <property type="entry name" value="LIPOPROTEIN YIAD-RELATED"/>
    <property type="match status" value="1"/>
</dbReference>
<feature type="signal peptide" evidence="5">
    <location>
        <begin position="1"/>
        <end position="22"/>
    </location>
</feature>
<proteinExistence type="predicted"/>
<evidence type="ECO:0000256" key="1">
    <source>
        <dbReference type="ARBA" id="ARBA00004442"/>
    </source>
</evidence>
<dbReference type="EMBL" id="LR699553">
    <property type="protein sequence ID" value="VVD30241.1"/>
    <property type="molecule type" value="Genomic_DNA"/>
</dbReference>
<keyword evidence="3" id="KW-0998">Cell outer membrane</keyword>
<evidence type="ECO:0000256" key="2">
    <source>
        <dbReference type="ARBA" id="ARBA00023136"/>
    </source>
</evidence>
<dbReference type="KEGG" id="pdio:PDMSB3_3785"/>
<sequence length="248" mass="26596">MNTTLSKSPRVLLLGALVTFLAACTTQSGPTYTLRAVSVPNQQAPIYRVNCEGLFESAKSCVRVAGETCKTQPVTWLEAVDRVSDAAPKKDPRELTFMCGKPVVEQPVSQPPVAQQPVPPQPAAQPQAKQAVPQVRLLLQGNANFATDSAMLSPIAKKNLDHFMSVNQGINLHRLTVVGYTDATGSEAHNLNLSQARAAAVVQYLRDGGLHVDQFVARGLGSADPVASNATAEGRMQNRRVDVRVFAE</sequence>
<dbReference type="PRINTS" id="PR01021">
    <property type="entry name" value="OMPADOMAIN"/>
</dbReference>
<accession>A0A5Q4ZCW3</accession>
<dbReference type="RefSeq" id="WP_007180404.1">
    <property type="nucleotide sequence ID" value="NZ_LR699553.1"/>
</dbReference>
<gene>
    <name evidence="7" type="ORF">PDMSB3_3785</name>
</gene>
<dbReference type="Pfam" id="PF00691">
    <property type="entry name" value="OmpA"/>
    <property type="match status" value="1"/>
</dbReference>
<evidence type="ECO:0000256" key="4">
    <source>
        <dbReference type="PROSITE-ProRule" id="PRU00473"/>
    </source>
</evidence>
<name>A0A5Q4ZCW3_9BURK</name>
<comment type="subcellular location">
    <subcellularLocation>
        <location evidence="1">Cell outer membrane</location>
    </subcellularLocation>
</comment>
<dbReference type="SUPFAM" id="SSF103088">
    <property type="entry name" value="OmpA-like"/>
    <property type="match status" value="1"/>
</dbReference>
<dbReference type="AlphaFoldDB" id="A0A5Q4ZCW3"/>
<dbReference type="Gene3D" id="3.30.1330.60">
    <property type="entry name" value="OmpA-like domain"/>
    <property type="match status" value="1"/>
</dbReference>
<feature type="domain" description="OmpA-like" evidence="6">
    <location>
        <begin position="132"/>
        <end position="248"/>
    </location>
</feature>
<evidence type="ECO:0000256" key="3">
    <source>
        <dbReference type="ARBA" id="ARBA00023237"/>
    </source>
</evidence>
<dbReference type="GO" id="GO:0009279">
    <property type="term" value="C:cell outer membrane"/>
    <property type="evidence" value="ECO:0007669"/>
    <property type="project" value="UniProtKB-SubCell"/>
</dbReference>
<evidence type="ECO:0000313" key="7">
    <source>
        <dbReference type="EMBL" id="VVD30241.1"/>
    </source>
</evidence>
<dbReference type="PROSITE" id="PS51257">
    <property type="entry name" value="PROKAR_LIPOPROTEIN"/>
    <property type="match status" value="1"/>
</dbReference>
<evidence type="ECO:0000256" key="5">
    <source>
        <dbReference type="SAM" id="SignalP"/>
    </source>
</evidence>
<keyword evidence="2 4" id="KW-0472">Membrane</keyword>
<dbReference type="PROSITE" id="PS51123">
    <property type="entry name" value="OMPA_2"/>
    <property type="match status" value="1"/>
</dbReference>
<dbReference type="InterPro" id="IPR006664">
    <property type="entry name" value="OMP_bac"/>
</dbReference>
<dbReference type="InterPro" id="IPR036737">
    <property type="entry name" value="OmpA-like_sf"/>
</dbReference>
<reference evidence="7 8" key="1">
    <citation type="submission" date="2019-08" db="EMBL/GenBank/DDBJ databases">
        <authorList>
            <person name="Herpell B J."/>
        </authorList>
    </citation>
    <scope>NUCLEOTIDE SEQUENCE [LARGE SCALE GENOMIC DNA]</scope>
    <source>
        <strain evidence="8">Msb3</strain>
    </source>
</reference>
<dbReference type="PANTHER" id="PTHR30329">
    <property type="entry name" value="STATOR ELEMENT OF FLAGELLAR MOTOR COMPLEX"/>
    <property type="match status" value="1"/>
</dbReference>
<feature type="chain" id="PRO_5025048911" evidence="5">
    <location>
        <begin position="23"/>
        <end position="248"/>
    </location>
</feature>
<organism evidence="7 8">
    <name type="scientific">Paraburkholderia dioscoreae</name>
    <dbReference type="NCBI Taxonomy" id="2604047"/>
    <lineage>
        <taxon>Bacteria</taxon>
        <taxon>Pseudomonadati</taxon>
        <taxon>Pseudomonadota</taxon>
        <taxon>Betaproteobacteria</taxon>
        <taxon>Burkholderiales</taxon>
        <taxon>Burkholderiaceae</taxon>
        <taxon>Paraburkholderia</taxon>
    </lineage>
</organism>